<dbReference type="RefSeq" id="WP_127095194.1">
    <property type="nucleotide sequence ID" value="NZ_CP031423.1"/>
</dbReference>
<dbReference type="OrthoDB" id="5184241at2"/>
<dbReference type="GO" id="GO:0003677">
    <property type="term" value="F:DNA binding"/>
    <property type="evidence" value="ECO:0007669"/>
    <property type="project" value="InterPro"/>
</dbReference>
<dbReference type="GO" id="GO:0006355">
    <property type="term" value="P:regulation of DNA-templated transcription"/>
    <property type="evidence" value="ECO:0007669"/>
    <property type="project" value="InterPro"/>
</dbReference>
<dbReference type="Proteomes" id="UP000276888">
    <property type="component" value="Chromosome"/>
</dbReference>
<evidence type="ECO:0008006" key="3">
    <source>
        <dbReference type="Google" id="ProtNLM"/>
    </source>
</evidence>
<dbReference type="SUPFAM" id="SSF46894">
    <property type="entry name" value="C-terminal effector domain of the bipartite response regulators"/>
    <property type="match status" value="1"/>
</dbReference>
<dbReference type="InterPro" id="IPR036388">
    <property type="entry name" value="WH-like_DNA-bd_sf"/>
</dbReference>
<proteinExistence type="predicted"/>
<dbReference type="Gene3D" id="1.10.10.10">
    <property type="entry name" value="Winged helix-like DNA-binding domain superfamily/Winged helix DNA-binding domain"/>
    <property type="match status" value="1"/>
</dbReference>
<organism evidence="1 2">
    <name type="scientific">Microbacterium lemovicicum</name>
    <dbReference type="NCBI Taxonomy" id="1072463"/>
    <lineage>
        <taxon>Bacteria</taxon>
        <taxon>Bacillati</taxon>
        <taxon>Actinomycetota</taxon>
        <taxon>Actinomycetes</taxon>
        <taxon>Micrococcales</taxon>
        <taxon>Microbacteriaceae</taxon>
        <taxon>Microbacterium</taxon>
    </lineage>
</organism>
<evidence type="ECO:0000313" key="2">
    <source>
        <dbReference type="Proteomes" id="UP000276888"/>
    </source>
</evidence>
<gene>
    <name evidence="1" type="ORF">CVS47_01107</name>
</gene>
<dbReference type="EMBL" id="CP031423">
    <property type="protein sequence ID" value="AZS36505.1"/>
    <property type="molecule type" value="Genomic_DNA"/>
</dbReference>
<protein>
    <recommendedName>
        <fullName evidence="3">DNA-binding protein</fullName>
    </recommendedName>
</protein>
<dbReference type="KEGG" id="mlv:CVS47_01107"/>
<dbReference type="AlphaFoldDB" id="A0A3Q9IZ82"/>
<reference evidence="1 2" key="1">
    <citation type="submission" date="2018-08" db="EMBL/GenBank/DDBJ databases">
        <title>Microbacterium lemovicicum sp. nov., a bacterium isolated from a natural uranium-rich soil.</title>
        <authorList>
            <person name="ORTET P."/>
        </authorList>
    </citation>
    <scope>NUCLEOTIDE SEQUENCE [LARGE SCALE GENOMIC DNA]</scope>
    <source>
        <strain evidence="1 2">Viu22</strain>
    </source>
</reference>
<keyword evidence="2" id="KW-1185">Reference proteome</keyword>
<sequence>MFVITADQRDSRTNDDLVPSAVAEVARRAGRRLALAPDRNAGDEVQAATDDGRTALDVALHLVRTGAWSVGIGVGEVQRPLPDDIRAARGPAFIHARDAVDRAKPSQWRLALTAADADAAEADGAEALIRLLLELRERRTGPGWEVADLLSEGMTQKEIAARLGITETAVSLRAKAAGLRAEEAAIPALAAVLDALNRRPGPVRD</sequence>
<dbReference type="InterPro" id="IPR016032">
    <property type="entry name" value="Sig_transdc_resp-reg_C-effctor"/>
</dbReference>
<name>A0A3Q9IZ82_9MICO</name>
<accession>A0A3Q9IZ82</accession>
<evidence type="ECO:0000313" key="1">
    <source>
        <dbReference type="EMBL" id="AZS36505.1"/>
    </source>
</evidence>